<comment type="catalytic activity">
    <reaction evidence="8">
        <text>Endonucleolytic cleavage of single-stranded RNA in A- and U-rich regions.</text>
        <dbReference type="EC" id="3.1.26.12"/>
    </reaction>
</comment>
<feature type="binding site" evidence="8">
    <location>
        <position position="676"/>
    </location>
    <ligand>
        <name>Zn(2+)</name>
        <dbReference type="ChEBI" id="CHEBI:29105"/>
        <note>ligand shared between dimeric partners</note>
    </ligand>
</feature>
<dbReference type="PANTHER" id="PTHR30001:SF1">
    <property type="entry name" value="RIBONUCLEASE E_G-LIKE PROTEIN, CHLOROPLASTIC"/>
    <property type="match status" value="1"/>
</dbReference>
<keyword evidence="13" id="KW-1185">Reference proteome</keyword>
<dbReference type="GO" id="GO:0000287">
    <property type="term" value="F:magnesium ion binding"/>
    <property type="evidence" value="ECO:0007669"/>
    <property type="project" value="UniProtKB-UniRule"/>
</dbReference>
<dbReference type="HAMAP" id="MF_00970">
    <property type="entry name" value="RNase_E"/>
    <property type="match status" value="1"/>
</dbReference>
<keyword evidence="1 8" id="KW-0963">Cytoplasm</keyword>
<keyword evidence="8" id="KW-0698">rRNA processing</keyword>
<evidence type="ECO:0000259" key="10">
    <source>
        <dbReference type="Pfam" id="PF10150"/>
    </source>
</evidence>
<sequence>MSKKMLIDASHPEETRVSVLSGGKVEDFDFESLSRRPLRGNIYLARITRVEPSLQAAFVEYGGNRHGFLAFSEIHPDYYQIPVSDREVLRKAEAIEAELAEKLAALSGDEEPDALELDEDDDDIRAFSDDADAEVDDDDDDDEPAEEEEEEEEREAEHGGDAGTPVKAEDAPADYAGEESAEDAGWHAIEEEEIAGLPKEEASHSPGPEADEPAAPAQSKGASTGTSETEALRTEDARVSTPADQDEDAEAKAEDGDETDQKSEGGEDGDARPRRRRRRGGRGRRRRGSNAEDTDSEDEDEGETVARHVAEDEEDAPESAPSGRKSGSSNPRTQEIADLERRYEEAKRERARLLRNYRIQEVIKRRQIMLVQAVKEERGNKGAALTTYLSLAGRYGVLMPNTARGGGVSRKITNAADRKRLRKAMSELDIPSGQGLIIRTAGAKRTKAEIKRDYDYLSRLWDTIRETTMRSVAPCLIYEEASLIKRAIRDLYDKDTGEILVQGEEGYREAKDFMKMLMPSHARNVQPYREEVPLFLKYHVEQQIDEMYSPTVKLKSGGYLVIQQTEALVSIDVNSGKSTKERNVEATALKTNLEAAEEVARQCKLRDLAGLVVIDFIDMDEGKNNRAVEKKLKDAMKTDRARIQLGSISNFGLLEFSRQRRRSGIVDGTTRQCPLCEGAGAIRSVEMAALRILRSVEEEAIKGKAGVITVQTAMDVALYVLNQKRDWLNRIEGTYGLSVEVTGDPHKNGDQFEITTRGEPRTPQSLRQAPRAELETLDDDEPAKADSDDGPAEVAGKVEKAEAEAEANDDSDEAQERNKKRRRRGRRGGRRNRRSEDGGQDEDGSSAASGDDKGETPDTPSANRPKDAEQPVLAEQDDETKVEAATPQSATQPVQDEATDDEPSKPEEVTSGEAESSDTTSEEDAGSVSSEDAEQTPDSAPAAEPVAAPEREGQSAPEPDTAKSPRVVREDTKPEGPKRGGWWQRALGR</sequence>
<keyword evidence="8" id="KW-1003">Cell membrane</keyword>
<dbReference type="GO" id="GO:0019843">
    <property type="term" value="F:rRNA binding"/>
    <property type="evidence" value="ECO:0007669"/>
    <property type="project" value="UniProtKB-KW"/>
</dbReference>
<dbReference type="EMBL" id="JACHOB010000005">
    <property type="protein sequence ID" value="MBB4659852.1"/>
    <property type="molecule type" value="Genomic_DNA"/>
</dbReference>
<keyword evidence="8" id="KW-0819">tRNA processing</keyword>
<evidence type="ECO:0000256" key="9">
    <source>
        <dbReference type="SAM" id="MobiDB-lite"/>
    </source>
</evidence>
<feature type="compositionally biased region" description="Basic residues" evidence="9">
    <location>
        <begin position="818"/>
        <end position="833"/>
    </location>
</feature>
<keyword evidence="4 8" id="KW-0255">Endonuclease</keyword>
<comment type="similarity">
    <text evidence="8">Belongs to the RNase E/G family. RNase E subfamily.</text>
</comment>
<gene>
    <name evidence="8" type="primary">rne</name>
    <name evidence="12" type="ORF">GGQ59_002393</name>
</gene>
<evidence type="ECO:0000256" key="3">
    <source>
        <dbReference type="ARBA" id="ARBA00022723"/>
    </source>
</evidence>
<feature type="binding site" evidence="8">
    <location>
        <position position="673"/>
    </location>
    <ligand>
        <name>Zn(2+)</name>
        <dbReference type="ChEBI" id="CHEBI:29105"/>
        <note>ligand shared between dimeric partners</note>
    </ligand>
</feature>
<keyword evidence="2 8" id="KW-0540">Nuclease</keyword>
<feature type="compositionally biased region" description="Acidic residues" evidence="9">
    <location>
        <begin position="108"/>
        <end position="154"/>
    </location>
</feature>
<feature type="binding site" evidence="8">
    <location>
        <position position="615"/>
    </location>
    <ligand>
        <name>Mg(2+)</name>
        <dbReference type="ChEBI" id="CHEBI:18420"/>
        <note>catalytic</note>
    </ligand>
</feature>
<keyword evidence="8" id="KW-0997">Cell inner membrane</keyword>
<keyword evidence="8" id="KW-0699">rRNA-binding</keyword>
<feature type="compositionally biased region" description="Basic and acidic residues" evidence="9">
    <location>
        <begin position="960"/>
        <end position="978"/>
    </location>
</feature>
<feature type="region of interest" description="Required for zinc-mediated homotetramerization and catalytic activity" evidence="8">
    <location>
        <begin position="673"/>
        <end position="676"/>
    </location>
</feature>
<evidence type="ECO:0000256" key="1">
    <source>
        <dbReference type="ARBA" id="ARBA00022490"/>
    </source>
</evidence>
<dbReference type="CDD" id="cd04453">
    <property type="entry name" value="S1_RNase_E"/>
    <property type="match status" value="1"/>
</dbReference>
<dbReference type="Pfam" id="PF10150">
    <property type="entry name" value="RNase_E_G"/>
    <property type="match status" value="1"/>
</dbReference>
<dbReference type="GO" id="GO:0008270">
    <property type="term" value="F:zinc ion binding"/>
    <property type="evidence" value="ECO:0007669"/>
    <property type="project" value="UniProtKB-UniRule"/>
</dbReference>
<protein>
    <recommendedName>
        <fullName evidence="8">Ribonuclease E</fullName>
        <shortName evidence="8">RNase E</shortName>
        <ecNumber evidence="8">3.1.26.12</ecNumber>
    </recommendedName>
</protein>
<dbReference type="Gene3D" id="2.40.50.140">
    <property type="entry name" value="Nucleic acid-binding proteins"/>
    <property type="match status" value="2"/>
</dbReference>
<evidence type="ECO:0000256" key="8">
    <source>
        <dbReference type="HAMAP-Rule" id="MF_00970"/>
    </source>
</evidence>
<name>A0A840I612_9PROT</name>
<dbReference type="GO" id="GO:0006402">
    <property type="term" value="P:mRNA catabolic process"/>
    <property type="evidence" value="ECO:0007669"/>
    <property type="project" value="UniProtKB-UniRule"/>
</dbReference>
<keyword evidence="8" id="KW-0862">Zinc</keyword>
<evidence type="ECO:0000256" key="4">
    <source>
        <dbReference type="ARBA" id="ARBA00022759"/>
    </source>
</evidence>
<proteinExistence type="inferred from homology"/>
<dbReference type="GO" id="GO:0008995">
    <property type="term" value="F:ribonuclease E activity"/>
    <property type="evidence" value="ECO:0007669"/>
    <property type="project" value="UniProtKB-EC"/>
</dbReference>
<dbReference type="InterPro" id="IPR048583">
    <property type="entry name" value="RNase_E_G_thioredoxin-like"/>
</dbReference>
<dbReference type="GO" id="GO:0000049">
    <property type="term" value="F:tRNA binding"/>
    <property type="evidence" value="ECO:0007669"/>
    <property type="project" value="UniProtKB-KW"/>
</dbReference>
<evidence type="ECO:0000256" key="5">
    <source>
        <dbReference type="ARBA" id="ARBA00022801"/>
    </source>
</evidence>
<feature type="compositionally biased region" description="Basic residues" evidence="9">
    <location>
        <begin position="273"/>
        <end position="288"/>
    </location>
</feature>
<keyword evidence="5 8" id="KW-0378">Hydrolase</keyword>
<feature type="compositionally biased region" description="Acidic residues" evidence="9">
    <location>
        <begin position="292"/>
        <end position="303"/>
    </location>
</feature>
<dbReference type="InterPro" id="IPR012340">
    <property type="entry name" value="NA-bd_OB-fold"/>
</dbReference>
<dbReference type="Gene3D" id="3.40.1260.20">
    <property type="entry name" value="Ribonuclease E, catalytic domain"/>
    <property type="match status" value="1"/>
</dbReference>
<dbReference type="AlphaFoldDB" id="A0A840I612"/>
<evidence type="ECO:0000256" key="7">
    <source>
        <dbReference type="ARBA" id="ARBA00022884"/>
    </source>
</evidence>
<dbReference type="GO" id="GO:0008033">
    <property type="term" value="P:tRNA processing"/>
    <property type="evidence" value="ECO:0007669"/>
    <property type="project" value="UniProtKB-UniRule"/>
</dbReference>
<reference evidence="12 13" key="1">
    <citation type="submission" date="2020-08" db="EMBL/GenBank/DDBJ databases">
        <title>Genomic Encyclopedia of Type Strains, Phase IV (KMG-IV): sequencing the most valuable type-strain genomes for metagenomic binning, comparative biology and taxonomic classification.</title>
        <authorList>
            <person name="Goeker M."/>
        </authorList>
    </citation>
    <scope>NUCLEOTIDE SEQUENCE [LARGE SCALE GENOMIC DNA]</scope>
    <source>
        <strain evidence="12 13">DSM 102850</strain>
    </source>
</reference>
<comment type="caution">
    <text evidence="12">The sequence shown here is derived from an EMBL/GenBank/DDBJ whole genome shotgun (WGS) entry which is preliminary data.</text>
</comment>
<dbReference type="Proteomes" id="UP000563524">
    <property type="component" value="Unassembled WGS sequence"/>
</dbReference>
<dbReference type="SUPFAM" id="SSF50249">
    <property type="entry name" value="Nucleic acid-binding proteins"/>
    <property type="match status" value="1"/>
</dbReference>
<keyword evidence="8" id="KW-0472">Membrane</keyword>
<feature type="compositionally biased region" description="Basic and acidic residues" evidence="9">
    <location>
        <begin position="743"/>
        <end position="760"/>
    </location>
</feature>
<dbReference type="EC" id="3.1.26.12" evidence="8"/>
<feature type="compositionally biased region" description="Basic and acidic residues" evidence="9">
    <location>
        <begin position="250"/>
        <end position="272"/>
    </location>
</feature>
<dbReference type="PANTHER" id="PTHR30001">
    <property type="entry name" value="RIBONUCLEASE"/>
    <property type="match status" value="1"/>
</dbReference>
<feature type="region of interest" description="Disordered" evidence="9">
    <location>
        <begin position="739"/>
        <end position="989"/>
    </location>
</feature>
<dbReference type="RefSeq" id="WP_183818864.1">
    <property type="nucleotide sequence ID" value="NZ_JACHOB010000005.1"/>
</dbReference>
<organism evidence="12 13">
    <name type="scientific">Parvularcula dongshanensis</name>
    <dbReference type="NCBI Taxonomy" id="1173995"/>
    <lineage>
        <taxon>Bacteria</taxon>
        <taxon>Pseudomonadati</taxon>
        <taxon>Pseudomonadota</taxon>
        <taxon>Alphaproteobacteria</taxon>
        <taxon>Parvularculales</taxon>
        <taxon>Parvularculaceae</taxon>
        <taxon>Parvularcula</taxon>
    </lineage>
</organism>
<dbReference type="InterPro" id="IPR004659">
    <property type="entry name" value="RNase_E/G"/>
</dbReference>
<dbReference type="GO" id="GO:0009898">
    <property type="term" value="C:cytoplasmic side of plasma membrane"/>
    <property type="evidence" value="ECO:0007669"/>
    <property type="project" value="UniProtKB-UniRule"/>
</dbReference>
<comment type="function">
    <text evidence="8">Endoribonuclease that plays a central role in RNA processing and decay. Required for the maturation of 5S and 16S rRNAs and the majority of tRNAs. Also involved in the degradation of most mRNAs.</text>
</comment>
<comment type="cofactor">
    <cofactor evidence="8">
        <name>Zn(2+)</name>
        <dbReference type="ChEBI" id="CHEBI:29105"/>
    </cofactor>
    <text evidence="8">Binds 2 Zn(2+) ions per homotetramer.</text>
</comment>
<dbReference type="GO" id="GO:0006364">
    <property type="term" value="P:rRNA processing"/>
    <property type="evidence" value="ECO:0007669"/>
    <property type="project" value="UniProtKB-UniRule"/>
</dbReference>
<dbReference type="GO" id="GO:0005737">
    <property type="term" value="C:cytoplasm"/>
    <property type="evidence" value="ECO:0007669"/>
    <property type="project" value="UniProtKB-SubCell"/>
</dbReference>
<feature type="binding site" evidence="8">
    <location>
        <position position="572"/>
    </location>
    <ligand>
        <name>Mg(2+)</name>
        <dbReference type="ChEBI" id="CHEBI:18420"/>
        <note>catalytic</note>
    </ligand>
</feature>
<dbReference type="InterPro" id="IPR019307">
    <property type="entry name" value="RNA-bd_AU-1/RNase_E/G"/>
</dbReference>
<feature type="compositionally biased region" description="Acidic residues" evidence="9">
    <location>
        <begin position="920"/>
        <end position="935"/>
    </location>
</feature>
<evidence type="ECO:0000313" key="13">
    <source>
        <dbReference type="Proteomes" id="UP000563524"/>
    </source>
</evidence>
<evidence type="ECO:0000256" key="2">
    <source>
        <dbReference type="ARBA" id="ARBA00022722"/>
    </source>
</evidence>
<evidence type="ECO:0000313" key="12">
    <source>
        <dbReference type="EMBL" id="MBB4659852.1"/>
    </source>
</evidence>
<keyword evidence="3 8" id="KW-0479">Metal-binding</keyword>
<evidence type="ECO:0000256" key="6">
    <source>
        <dbReference type="ARBA" id="ARBA00022842"/>
    </source>
</evidence>
<evidence type="ECO:0000259" key="11">
    <source>
        <dbReference type="Pfam" id="PF20833"/>
    </source>
</evidence>
<accession>A0A840I612</accession>
<comment type="cofactor">
    <cofactor evidence="8">
        <name>Mg(2+)</name>
        <dbReference type="ChEBI" id="CHEBI:18420"/>
    </cofactor>
    <text evidence="8">Binds 1 Mg(2+) ion per subunit.</text>
</comment>
<keyword evidence="6 8" id="KW-0460">Magnesium</keyword>
<comment type="subunit">
    <text evidence="8">Homotetramer formed by a dimer of dimers.</text>
</comment>
<feature type="region of interest" description="Disordered" evidence="9">
    <location>
        <begin position="106"/>
        <end position="338"/>
    </location>
</feature>
<dbReference type="NCBIfam" id="TIGR00757">
    <property type="entry name" value="RNaseEG"/>
    <property type="match status" value="1"/>
</dbReference>
<feature type="compositionally biased region" description="Acidic residues" evidence="9">
    <location>
        <begin position="804"/>
        <end position="813"/>
    </location>
</feature>
<dbReference type="Pfam" id="PF20833">
    <property type="entry name" value="RNase_E_G_Thio"/>
    <property type="match status" value="1"/>
</dbReference>
<keyword evidence="7 8" id="KW-0694">RNA-binding</keyword>
<keyword evidence="8" id="KW-0820">tRNA-binding</keyword>
<feature type="domain" description="RNase E/G thioredoxin-like" evidence="11">
    <location>
        <begin position="672"/>
        <end position="755"/>
    </location>
</feature>
<comment type="subcellular location">
    <subcellularLocation>
        <location evidence="8">Cytoplasm</location>
    </subcellularLocation>
    <subcellularLocation>
        <location evidence="8">Cell inner membrane</location>
        <topology evidence="8">Peripheral membrane protein</topology>
        <orientation evidence="8">Cytoplasmic side</orientation>
    </subcellularLocation>
</comment>
<feature type="compositionally biased region" description="Polar residues" evidence="9">
    <location>
        <begin position="220"/>
        <end position="229"/>
    </location>
</feature>
<feature type="domain" description="RNA-binding protein AU-1/Ribonuclease E/G" evidence="10">
    <location>
        <begin position="390"/>
        <end position="660"/>
    </location>
</feature>
<dbReference type="InterPro" id="IPR028878">
    <property type="entry name" value="RNase_E"/>
</dbReference>